<keyword evidence="2" id="KW-1185">Reference proteome</keyword>
<proteinExistence type="predicted"/>
<name>A0A6A6AMF3_9PLEO</name>
<organism evidence="1 2">
    <name type="scientific">Dothidotthia symphoricarpi CBS 119687</name>
    <dbReference type="NCBI Taxonomy" id="1392245"/>
    <lineage>
        <taxon>Eukaryota</taxon>
        <taxon>Fungi</taxon>
        <taxon>Dikarya</taxon>
        <taxon>Ascomycota</taxon>
        <taxon>Pezizomycotina</taxon>
        <taxon>Dothideomycetes</taxon>
        <taxon>Pleosporomycetidae</taxon>
        <taxon>Pleosporales</taxon>
        <taxon>Dothidotthiaceae</taxon>
        <taxon>Dothidotthia</taxon>
    </lineage>
</organism>
<reference evidence="1" key="1">
    <citation type="journal article" date="2020" name="Stud. Mycol.">
        <title>101 Dothideomycetes genomes: a test case for predicting lifestyles and emergence of pathogens.</title>
        <authorList>
            <person name="Haridas S."/>
            <person name="Albert R."/>
            <person name="Binder M."/>
            <person name="Bloem J."/>
            <person name="Labutti K."/>
            <person name="Salamov A."/>
            <person name="Andreopoulos B."/>
            <person name="Baker S."/>
            <person name="Barry K."/>
            <person name="Bills G."/>
            <person name="Bluhm B."/>
            <person name="Cannon C."/>
            <person name="Castanera R."/>
            <person name="Culley D."/>
            <person name="Daum C."/>
            <person name="Ezra D."/>
            <person name="Gonzalez J."/>
            <person name="Henrissat B."/>
            <person name="Kuo A."/>
            <person name="Liang C."/>
            <person name="Lipzen A."/>
            <person name="Lutzoni F."/>
            <person name="Magnuson J."/>
            <person name="Mondo S."/>
            <person name="Nolan M."/>
            <person name="Ohm R."/>
            <person name="Pangilinan J."/>
            <person name="Park H.-J."/>
            <person name="Ramirez L."/>
            <person name="Alfaro M."/>
            <person name="Sun H."/>
            <person name="Tritt A."/>
            <person name="Yoshinaga Y."/>
            <person name="Zwiers L.-H."/>
            <person name="Turgeon B."/>
            <person name="Goodwin S."/>
            <person name="Spatafora J."/>
            <person name="Crous P."/>
            <person name="Grigoriev I."/>
        </authorList>
    </citation>
    <scope>NUCLEOTIDE SEQUENCE</scope>
    <source>
        <strain evidence="1">CBS 119687</strain>
    </source>
</reference>
<evidence type="ECO:0000313" key="1">
    <source>
        <dbReference type="EMBL" id="KAF2132970.1"/>
    </source>
</evidence>
<evidence type="ECO:0000313" key="2">
    <source>
        <dbReference type="Proteomes" id="UP000799771"/>
    </source>
</evidence>
<dbReference type="GeneID" id="54410593"/>
<dbReference type="EMBL" id="ML977500">
    <property type="protein sequence ID" value="KAF2132970.1"/>
    <property type="molecule type" value="Genomic_DNA"/>
</dbReference>
<gene>
    <name evidence="1" type="ORF">P153DRAFT_382593</name>
</gene>
<sequence>MLVFFYRRKSDFVRHLSPLLIFKRALANDDGAPKHPAATLKVRLRFPRARRDTKSLWSSTGPHTTAVPIARCTSKTGLCAWAPYEQVFVHLVAAPSSCKSHPLTYNKSFAYPSPVCRPAYPFIQNSEPSYRDPGFPGPFPVETPGMSDVGSTLHLYAL</sequence>
<dbReference type="RefSeq" id="XP_033527357.1">
    <property type="nucleotide sequence ID" value="XM_033670161.1"/>
</dbReference>
<protein>
    <submittedName>
        <fullName evidence="1">Uncharacterized protein</fullName>
    </submittedName>
</protein>
<dbReference type="AlphaFoldDB" id="A0A6A6AMF3"/>
<accession>A0A6A6AMF3</accession>
<dbReference type="Proteomes" id="UP000799771">
    <property type="component" value="Unassembled WGS sequence"/>
</dbReference>